<comment type="caution">
    <text evidence="2">The sequence shown here is derived from an EMBL/GenBank/DDBJ whole genome shotgun (WGS) entry which is preliminary data.</text>
</comment>
<feature type="region of interest" description="Disordered" evidence="1">
    <location>
        <begin position="425"/>
        <end position="496"/>
    </location>
</feature>
<evidence type="ECO:0000313" key="2">
    <source>
        <dbReference type="EMBL" id="TRY78326.1"/>
    </source>
</evidence>
<dbReference type="Proteomes" id="UP000318571">
    <property type="component" value="Chromosome 11"/>
</dbReference>
<evidence type="ECO:0000256" key="1">
    <source>
        <dbReference type="SAM" id="MobiDB-lite"/>
    </source>
</evidence>
<gene>
    <name evidence="2" type="ORF">TCAL_15357</name>
</gene>
<reference evidence="2 3" key="1">
    <citation type="journal article" date="2018" name="Nat. Ecol. Evol.">
        <title>Genomic signatures of mitonuclear coevolution across populations of Tigriopus californicus.</title>
        <authorList>
            <person name="Barreto F.S."/>
            <person name="Watson E.T."/>
            <person name="Lima T.G."/>
            <person name="Willett C.S."/>
            <person name="Edmands S."/>
            <person name="Li W."/>
            <person name="Burton R.S."/>
        </authorList>
    </citation>
    <scope>NUCLEOTIDE SEQUENCE [LARGE SCALE GENOMIC DNA]</scope>
    <source>
        <strain evidence="2 3">San Diego</strain>
    </source>
</reference>
<organism evidence="2 3">
    <name type="scientific">Tigriopus californicus</name>
    <name type="common">Marine copepod</name>
    <dbReference type="NCBI Taxonomy" id="6832"/>
    <lineage>
        <taxon>Eukaryota</taxon>
        <taxon>Metazoa</taxon>
        <taxon>Ecdysozoa</taxon>
        <taxon>Arthropoda</taxon>
        <taxon>Crustacea</taxon>
        <taxon>Multicrustacea</taxon>
        <taxon>Hexanauplia</taxon>
        <taxon>Copepoda</taxon>
        <taxon>Harpacticoida</taxon>
        <taxon>Harpacticidae</taxon>
        <taxon>Tigriopus</taxon>
    </lineage>
</organism>
<feature type="compositionally biased region" description="Basic and acidic residues" evidence="1">
    <location>
        <begin position="481"/>
        <end position="496"/>
    </location>
</feature>
<accession>A0A553PKX1</accession>
<dbReference type="EMBL" id="VCGU01000003">
    <property type="protein sequence ID" value="TRY78326.1"/>
    <property type="molecule type" value="Genomic_DNA"/>
</dbReference>
<feature type="compositionally biased region" description="Pro residues" evidence="1">
    <location>
        <begin position="1191"/>
        <end position="1211"/>
    </location>
</feature>
<feature type="compositionally biased region" description="Basic and acidic residues" evidence="1">
    <location>
        <begin position="131"/>
        <end position="140"/>
    </location>
</feature>
<evidence type="ECO:0000313" key="3">
    <source>
        <dbReference type="Proteomes" id="UP000318571"/>
    </source>
</evidence>
<sequence>MEVDDDEVEYKVDCHVIGHCFGAVFISFHNENNEPQAAMVRSHRLFLNGRRVRPSEIKTVDKLGNVLREHFGRGVPVFAKVRNINRDGANYRTEDNQEVRPTWYSHCVWIGAEPSEDEQKAKGPKSISHASLEKDSRRSSVEYRSIPNNVTLATPGANTLSPPQERVFVEADFPILASNGPKTQAKKKEVFGVEGELLYQNPAGLGFLQFSYPVEDQGVQQLTAIFNGKVMLLDGEPLDPCHMKTWSKAIQDQKKKVYFNAYEDSQLYPHKRVERFQGDKEQPSMVIYKPTWRCTAVWVGDQPSEETLARLALYVENTSSKSKRKKMSVEEKEKIKDCEYFGGRLTTIVDKSTGVVQQKDKAVLFKIQDLWINGQQMSGEDKLSNLISLGEILFCYMRPLIPAKRIGDILCDRVAVQIWRGKRSKSRSNNNSECSHHENDTAAPLTNVATEPPKSRNDMAVAPTELMNRKDEDEDEDEDDVKSMEFESPHDHPENDRATFAMPSTATDLNCIGRVKELDGGLGLITIESGDAKNGENALFSRYRTYIEGHRLKYYDFLKDHIAVGDYLGVDLIKADPSKAAGEYQWLALLAWKSATKPDPELVRSDVEKKCDFYRARVIQLDKCPVRGSVSGVLHVIRGPNSVGERAIFKREHTYVFGARMAKADLSYVIKEKDKIQLEMERLDEEDAVEAKKKYGCEIKYCATLAWVGPTPKLERNCDTFPHYIGNSIYPFLNKRGMDEEFFTRLITGDLPPKKDPLSESAIDVSISLNPNEIWGRLVELKKPDAPKTGTEHGIIMIENGPFSSERAFFNRNSLWCWGQNMTKADLMHVIKESDRFNIEVRHGTNNKSVPFQVSHAWVGPHPEDKQRVVSESDPDFQKWLASHDLDIAKFKACVDGKLEVKPYFPLPLEQQCARIVHFYPSKRNLKGQGTEAGILKVHQGSLMKKDVLFERDSYIFREGDKVFCEATEISGREKKKWQAKLGIQSIPKYMATIVFVGGGRPKSNNPKLCDMDELESNTNLMQWLKKRNVEMDLFKKLLDGNLCPHEAAQAPPNQANAMHTHDACSSCGSWPASSSASAPKVPFAGVFTSAADTSHRFDFIPDFEPTRAPPPPLPAKAVPMENPLMSQAEDLIHKVLSCTSTNDENARNLIQNARELAIAEFICKTLGTAVQSYRQKNETANATPLHHRNGPPPDIRHGPPPPGPIAPPPRISVGASASNLPLNGGGLYGLQQPLLEFNGDHHWVTNESAPRTNRLLRQESPSDHAFSSPPEPPYKRKTHPWPS</sequence>
<proteinExistence type="predicted"/>
<feature type="region of interest" description="Disordered" evidence="1">
    <location>
        <begin position="115"/>
        <end position="140"/>
    </location>
</feature>
<dbReference type="OMA" id="FMESETH"/>
<feature type="region of interest" description="Disordered" evidence="1">
    <location>
        <begin position="1181"/>
        <end position="1218"/>
    </location>
</feature>
<protein>
    <submittedName>
        <fullName evidence="2">Uncharacterized protein</fullName>
    </submittedName>
</protein>
<keyword evidence="3" id="KW-1185">Reference proteome</keyword>
<feature type="region of interest" description="Disordered" evidence="1">
    <location>
        <begin position="1252"/>
        <end position="1284"/>
    </location>
</feature>
<name>A0A553PKX1_TIGCA</name>